<feature type="signal peptide" evidence="1">
    <location>
        <begin position="1"/>
        <end position="27"/>
    </location>
</feature>
<dbReference type="GO" id="GO:0008930">
    <property type="term" value="F:methylthioadenosine nucleosidase activity"/>
    <property type="evidence" value="ECO:0007669"/>
    <property type="project" value="TreeGrafter"/>
</dbReference>
<dbReference type="InterPro" id="IPR000845">
    <property type="entry name" value="Nucleoside_phosphorylase_d"/>
</dbReference>
<proteinExistence type="predicted"/>
<dbReference type="GO" id="GO:0008782">
    <property type="term" value="F:adenosylhomocysteine nucleosidase activity"/>
    <property type="evidence" value="ECO:0007669"/>
    <property type="project" value="TreeGrafter"/>
</dbReference>
<dbReference type="KEGG" id="amg:AMEC673_11560"/>
<name>A0AB33A005_ALTME</name>
<dbReference type="GO" id="GO:0019284">
    <property type="term" value="P:L-methionine salvage from S-adenosylmethionine"/>
    <property type="evidence" value="ECO:0007669"/>
    <property type="project" value="TreeGrafter"/>
</dbReference>
<dbReference type="Pfam" id="PF01048">
    <property type="entry name" value="PNP_UDP_1"/>
    <property type="match status" value="1"/>
</dbReference>
<dbReference type="CDD" id="cd09008">
    <property type="entry name" value="MTAN"/>
    <property type="match status" value="1"/>
</dbReference>
<sequence>MQLVFNRYTRFSAIITLLALFTHSVWANTQHVHTMQRVEVASQNAPLQPIMIQGPMPIEAEYFAALLDNTTTEYSGNAVFYKGTLNGYPIVVAKTGKGLENTAAATAIGIERYHPRLIINQGTSGGHDPSLKVGDIVLGERSINASNFKTPKLAQGEGSHPFNWLPMDLMASEGSAGEGSSAKDAEKLRFYLGDKQLINLALSLSKQYKRGNVVKGTIGSGNFWNNELDRIAWLHKNMGTSVEEMETASAAQIAHAYHVPFLGIRVLSNNITNHGEYDPTTAKDCQAFVEKVVRAYISALSE</sequence>
<dbReference type="Gene3D" id="3.40.50.1580">
    <property type="entry name" value="Nucleoside phosphorylase domain"/>
    <property type="match status" value="1"/>
</dbReference>
<evidence type="ECO:0000313" key="4">
    <source>
        <dbReference type="Proteomes" id="UP000006296"/>
    </source>
</evidence>
<protein>
    <submittedName>
        <fullName evidence="3">MTA/SAH nucleosidase</fullName>
    </submittedName>
</protein>
<gene>
    <name evidence="3" type="ordered locus">AMEC673_11560</name>
</gene>
<evidence type="ECO:0000313" key="3">
    <source>
        <dbReference type="EMBL" id="AFT75002.1"/>
    </source>
</evidence>
<feature type="chain" id="PRO_5044240375" evidence="1">
    <location>
        <begin position="28"/>
        <end position="302"/>
    </location>
</feature>
<dbReference type="GO" id="GO:0005829">
    <property type="term" value="C:cytosol"/>
    <property type="evidence" value="ECO:0007669"/>
    <property type="project" value="TreeGrafter"/>
</dbReference>
<dbReference type="AlphaFoldDB" id="A0AB33A005"/>
<dbReference type="EMBL" id="CP003844">
    <property type="protein sequence ID" value="AFT75002.1"/>
    <property type="molecule type" value="Genomic_DNA"/>
</dbReference>
<evidence type="ECO:0000259" key="2">
    <source>
        <dbReference type="Pfam" id="PF01048"/>
    </source>
</evidence>
<reference evidence="4" key="1">
    <citation type="journal article" date="2012" name="Sci. Rep.">
        <title>Genomes of surface isolates of Alteromonas macleodii: the life of a widespread marine opportunistic copiotroph.</title>
        <authorList>
            <person name="Lopez-Perez M."/>
            <person name="Gonzaga A."/>
            <person name="Martin-Cuadrado A.B."/>
            <person name="Onyshchenko O."/>
            <person name="Ghavidel A."/>
            <person name="Ghai R."/>
            <person name="Rodriguez-Valera F."/>
        </authorList>
    </citation>
    <scope>NUCLEOTIDE SEQUENCE [LARGE SCALE GENOMIC DNA]</scope>
    <source>
        <strain evidence="4">English Channel 673</strain>
    </source>
</reference>
<keyword evidence="1" id="KW-0732">Signal</keyword>
<dbReference type="RefSeq" id="WP_014976820.1">
    <property type="nucleotide sequence ID" value="NC_018678.1"/>
</dbReference>
<accession>A0AB33A005</accession>
<dbReference type="InterPro" id="IPR035994">
    <property type="entry name" value="Nucleoside_phosphorylase_sf"/>
</dbReference>
<organism evidence="3 4">
    <name type="scientific">Alteromonas macleodii (strain English Channel 673)</name>
    <dbReference type="NCBI Taxonomy" id="1004788"/>
    <lineage>
        <taxon>Bacteria</taxon>
        <taxon>Pseudomonadati</taxon>
        <taxon>Pseudomonadota</taxon>
        <taxon>Gammaproteobacteria</taxon>
        <taxon>Alteromonadales</taxon>
        <taxon>Alteromonadaceae</taxon>
        <taxon>Alteromonas/Salinimonas group</taxon>
        <taxon>Alteromonas</taxon>
    </lineage>
</organism>
<dbReference type="PANTHER" id="PTHR46832">
    <property type="entry name" value="5'-METHYLTHIOADENOSINE/S-ADENOSYLHOMOCYSTEINE NUCLEOSIDASE"/>
    <property type="match status" value="1"/>
</dbReference>
<feature type="domain" description="Nucleoside phosphorylase" evidence="2">
    <location>
        <begin position="49"/>
        <end position="297"/>
    </location>
</feature>
<dbReference type="GO" id="GO:0009116">
    <property type="term" value="P:nucleoside metabolic process"/>
    <property type="evidence" value="ECO:0007669"/>
    <property type="project" value="InterPro"/>
</dbReference>
<dbReference type="Proteomes" id="UP000006296">
    <property type="component" value="Chromosome"/>
</dbReference>
<dbReference type="SUPFAM" id="SSF53167">
    <property type="entry name" value="Purine and uridine phosphorylases"/>
    <property type="match status" value="1"/>
</dbReference>
<evidence type="ECO:0000256" key="1">
    <source>
        <dbReference type="SAM" id="SignalP"/>
    </source>
</evidence>
<dbReference type="PANTHER" id="PTHR46832:SF1">
    <property type="entry name" value="5'-METHYLTHIOADENOSINE_S-ADENOSYLHOMOCYSTEINE NUCLEOSIDASE"/>
    <property type="match status" value="1"/>
</dbReference>